<dbReference type="Proteomes" id="UP001164653">
    <property type="component" value="Chromosome"/>
</dbReference>
<reference evidence="3" key="1">
    <citation type="submission" date="2022-11" db="EMBL/GenBank/DDBJ databases">
        <title>Dyadobacter pollutisoli sp. nov., isolated from plastic dumped soil.</title>
        <authorList>
            <person name="Kim J.M."/>
            <person name="Kim K.R."/>
            <person name="Lee J.K."/>
            <person name="Hao L."/>
            <person name="Jeon C.O."/>
        </authorList>
    </citation>
    <scope>NUCLEOTIDE SEQUENCE</scope>
    <source>
        <strain evidence="3">U1</strain>
    </source>
</reference>
<evidence type="ECO:0000313" key="4">
    <source>
        <dbReference type="Proteomes" id="UP001164653"/>
    </source>
</evidence>
<dbReference type="Pfam" id="PF00072">
    <property type="entry name" value="Response_reg"/>
    <property type="match status" value="1"/>
</dbReference>
<evidence type="ECO:0000259" key="2">
    <source>
        <dbReference type="PROSITE" id="PS50110"/>
    </source>
</evidence>
<feature type="domain" description="Response regulatory" evidence="2">
    <location>
        <begin position="2"/>
        <end position="125"/>
    </location>
</feature>
<dbReference type="InterPro" id="IPR011006">
    <property type="entry name" value="CheY-like_superfamily"/>
</dbReference>
<dbReference type="SUPFAM" id="SSF52172">
    <property type="entry name" value="CheY-like"/>
    <property type="match status" value="1"/>
</dbReference>
<name>A0A9E8SLH5_9BACT</name>
<dbReference type="PROSITE" id="PS50110">
    <property type="entry name" value="RESPONSE_REGULATORY"/>
    <property type="match status" value="1"/>
</dbReference>
<dbReference type="SMART" id="SM00448">
    <property type="entry name" value="REC"/>
    <property type="match status" value="1"/>
</dbReference>
<protein>
    <submittedName>
        <fullName evidence="3">Response regulator</fullName>
    </submittedName>
</protein>
<accession>A0A9E8SLH5</accession>
<dbReference type="GO" id="GO:0000160">
    <property type="term" value="P:phosphorelay signal transduction system"/>
    <property type="evidence" value="ECO:0007669"/>
    <property type="project" value="InterPro"/>
</dbReference>
<evidence type="ECO:0000256" key="1">
    <source>
        <dbReference type="PROSITE-ProRule" id="PRU00169"/>
    </source>
</evidence>
<keyword evidence="1" id="KW-0597">Phosphoprotein</keyword>
<sequence length="125" mass="14075">MEFIIIDDSVFDLFTQEKLLLKSGLAKTVRPFNSASDAMEYLKLSDETFPETVILLDLQMPGINGFEFTVHYASLPASLRDKVKLFMISSTVDIVDIEEASSNPHIIELLSKPLEITLLRELLAK</sequence>
<feature type="modified residue" description="4-aspartylphosphate" evidence="1">
    <location>
        <position position="57"/>
    </location>
</feature>
<organism evidence="3 4">
    <name type="scientific">Dyadobacter pollutisoli</name>
    <dbReference type="NCBI Taxonomy" id="2910158"/>
    <lineage>
        <taxon>Bacteria</taxon>
        <taxon>Pseudomonadati</taxon>
        <taxon>Bacteroidota</taxon>
        <taxon>Cytophagia</taxon>
        <taxon>Cytophagales</taxon>
        <taxon>Spirosomataceae</taxon>
        <taxon>Dyadobacter</taxon>
    </lineage>
</organism>
<evidence type="ECO:0000313" key="3">
    <source>
        <dbReference type="EMBL" id="WAC13605.1"/>
    </source>
</evidence>
<dbReference type="AlphaFoldDB" id="A0A9E8SLH5"/>
<dbReference type="EMBL" id="CP112998">
    <property type="protein sequence ID" value="WAC13605.1"/>
    <property type="molecule type" value="Genomic_DNA"/>
</dbReference>
<gene>
    <name evidence="3" type="ORF">ON006_06535</name>
</gene>
<dbReference type="RefSeq" id="WP_244819287.1">
    <property type="nucleotide sequence ID" value="NZ_CP112998.1"/>
</dbReference>
<dbReference type="KEGG" id="dpf:ON006_06535"/>
<proteinExistence type="predicted"/>
<dbReference type="Gene3D" id="3.40.50.2300">
    <property type="match status" value="1"/>
</dbReference>
<dbReference type="InterPro" id="IPR001789">
    <property type="entry name" value="Sig_transdc_resp-reg_receiver"/>
</dbReference>
<keyword evidence="4" id="KW-1185">Reference proteome</keyword>